<keyword evidence="5" id="KW-1185">Reference proteome</keyword>
<dbReference type="InterPro" id="IPR005183">
    <property type="entry name" value="DUF305_CopM-like"/>
</dbReference>
<dbReference type="Proteomes" id="UP000466345">
    <property type="component" value="Unassembled WGS sequence"/>
</dbReference>
<feature type="signal peptide" evidence="2">
    <location>
        <begin position="1"/>
        <end position="28"/>
    </location>
</feature>
<protein>
    <recommendedName>
        <fullName evidence="3">DUF305 domain-containing protein</fullName>
    </recommendedName>
</protein>
<proteinExistence type="predicted"/>
<feature type="region of interest" description="Disordered" evidence="1">
    <location>
        <begin position="29"/>
        <end position="54"/>
    </location>
</feature>
<keyword evidence="2" id="KW-0732">Signal</keyword>
<dbReference type="Gene3D" id="1.20.1260.10">
    <property type="match status" value="1"/>
</dbReference>
<gene>
    <name evidence="4" type="ORF">SRB5_09240</name>
</gene>
<dbReference type="AlphaFoldDB" id="A0A7K0CBH6"/>
<dbReference type="EMBL" id="WEGJ01000002">
    <property type="protein sequence ID" value="MQY10811.1"/>
    <property type="molecule type" value="Genomic_DNA"/>
</dbReference>
<feature type="domain" description="DUF305" evidence="3">
    <location>
        <begin position="59"/>
        <end position="191"/>
    </location>
</feature>
<evidence type="ECO:0000313" key="4">
    <source>
        <dbReference type="EMBL" id="MQY10811.1"/>
    </source>
</evidence>
<sequence length="212" mass="22811">MTYSTNRARSLFATVWLCALVVLGSACTSGRPDPASGTKPAPYSRTPAARPDGRLNATDIGWTQLMIALDSQAVGILRLAPSRSGNPELRNWAAELADSRSSQLSTLRRLLADAGVHGDNPHEGHDMPGMVNAQELRALTTAHGSRFDQLLREALEEHLSQSGKLAASVREADADPGVKRIARTVEQTSATARRHMPSARRGSPPDERVRSS</sequence>
<comment type="caution">
    <text evidence="4">The sequence shown here is derived from an EMBL/GenBank/DDBJ whole genome shotgun (WGS) entry which is preliminary data.</text>
</comment>
<evidence type="ECO:0000256" key="2">
    <source>
        <dbReference type="SAM" id="SignalP"/>
    </source>
</evidence>
<organism evidence="4 5">
    <name type="scientific">Streptomyces smaragdinus</name>
    <dbReference type="NCBI Taxonomy" id="2585196"/>
    <lineage>
        <taxon>Bacteria</taxon>
        <taxon>Bacillati</taxon>
        <taxon>Actinomycetota</taxon>
        <taxon>Actinomycetes</taxon>
        <taxon>Kitasatosporales</taxon>
        <taxon>Streptomycetaceae</taxon>
        <taxon>Streptomyces</taxon>
    </lineage>
</organism>
<dbReference type="Pfam" id="PF03713">
    <property type="entry name" value="DUF305"/>
    <property type="match status" value="1"/>
</dbReference>
<feature type="region of interest" description="Disordered" evidence="1">
    <location>
        <begin position="166"/>
        <end position="212"/>
    </location>
</feature>
<reference evidence="4 5" key="1">
    <citation type="submission" date="2019-10" db="EMBL/GenBank/DDBJ databases">
        <title>Streptomyces smaragdinus sp. nov. and Streptomyces fabii sp. nov., isolated from the gut of fungus growing-termite Macrotermes natalensis.</title>
        <authorList>
            <person name="Schwitalla J."/>
            <person name="Benndorf R."/>
            <person name="Martin K."/>
            <person name="De Beer W."/>
            <person name="Kaster A.-K."/>
            <person name="Vollmers J."/>
            <person name="Poulsen M."/>
            <person name="Beemelmanns C."/>
        </authorList>
    </citation>
    <scope>NUCLEOTIDE SEQUENCE [LARGE SCALE GENOMIC DNA]</scope>
    <source>
        <strain evidence="4 5">RB5</strain>
    </source>
</reference>
<evidence type="ECO:0000256" key="1">
    <source>
        <dbReference type="SAM" id="MobiDB-lite"/>
    </source>
</evidence>
<feature type="compositionally biased region" description="Basic and acidic residues" evidence="1">
    <location>
        <begin position="203"/>
        <end position="212"/>
    </location>
</feature>
<dbReference type="OrthoDB" id="3538028at2"/>
<name>A0A7K0CBH6_9ACTN</name>
<dbReference type="PROSITE" id="PS51257">
    <property type="entry name" value="PROKAR_LIPOPROTEIN"/>
    <property type="match status" value="1"/>
</dbReference>
<evidence type="ECO:0000313" key="5">
    <source>
        <dbReference type="Proteomes" id="UP000466345"/>
    </source>
</evidence>
<dbReference type="InterPro" id="IPR012347">
    <property type="entry name" value="Ferritin-like"/>
</dbReference>
<dbReference type="RefSeq" id="WP_153450137.1">
    <property type="nucleotide sequence ID" value="NZ_WEGJ01000002.1"/>
</dbReference>
<evidence type="ECO:0000259" key="3">
    <source>
        <dbReference type="Pfam" id="PF03713"/>
    </source>
</evidence>
<accession>A0A7K0CBH6</accession>
<feature type="chain" id="PRO_5029740321" description="DUF305 domain-containing protein" evidence="2">
    <location>
        <begin position="29"/>
        <end position="212"/>
    </location>
</feature>